<feature type="compositionally biased region" description="Polar residues" evidence="1">
    <location>
        <begin position="13"/>
        <end position="34"/>
    </location>
</feature>
<organism evidence="2 3">
    <name type="scientific">Xylaria bambusicola</name>
    <dbReference type="NCBI Taxonomy" id="326684"/>
    <lineage>
        <taxon>Eukaryota</taxon>
        <taxon>Fungi</taxon>
        <taxon>Dikarya</taxon>
        <taxon>Ascomycota</taxon>
        <taxon>Pezizomycotina</taxon>
        <taxon>Sordariomycetes</taxon>
        <taxon>Xylariomycetidae</taxon>
        <taxon>Xylariales</taxon>
        <taxon>Xylariaceae</taxon>
        <taxon>Xylaria</taxon>
    </lineage>
</organism>
<protein>
    <submittedName>
        <fullName evidence="2">Uncharacterized protein</fullName>
    </submittedName>
</protein>
<comment type="caution">
    <text evidence="2">The sequence shown here is derived from an EMBL/GenBank/DDBJ whole genome shotgun (WGS) entry which is preliminary data.</text>
</comment>
<dbReference type="Proteomes" id="UP001305414">
    <property type="component" value="Unassembled WGS sequence"/>
</dbReference>
<feature type="compositionally biased region" description="Polar residues" evidence="1">
    <location>
        <begin position="70"/>
        <end position="81"/>
    </location>
</feature>
<evidence type="ECO:0000256" key="1">
    <source>
        <dbReference type="SAM" id="MobiDB-lite"/>
    </source>
</evidence>
<evidence type="ECO:0000313" key="2">
    <source>
        <dbReference type="EMBL" id="KAK5633263.1"/>
    </source>
</evidence>
<dbReference type="EMBL" id="JAWHQM010000031">
    <property type="protein sequence ID" value="KAK5633263.1"/>
    <property type="molecule type" value="Genomic_DNA"/>
</dbReference>
<accession>A0AAN7ZBQ2</accession>
<feature type="region of interest" description="Disordered" evidence="1">
    <location>
        <begin position="1"/>
        <end position="97"/>
    </location>
</feature>
<reference evidence="2 3" key="1">
    <citation type="submission" date="2023-10" db="EMBL/GenBank/DDBJ databases">
        <title>Draft genome sequence of Xylaria bambusicola isolate GMP-LS, the root and basal stem rot pathogen of sugarcane in Indonesia.</title>
        <authorList>
            <person name="Selvaraj P."/>
            <person name="Muralishankar V."/>
            <person name="Muruganantham S."/>
            <person name="Sp S."/>
            <person name="Haryani S."/>
            <person name="Lau K.J.X."/>
            <person name="Naqvi N.I."/>
        </authorList>
    </citation>
    <scope>NUCLEOTIDE SEQUENCE [LARGE SCALE GENOMIC DNA]</scope>
    <source>
        <strain evidence="2">GMP-LS</strain>
    </source>
</reference>
<feature type="compositionally biased region" description="Low complexity" evidence="1">
    <location>
        <begin position="35"/>
        <end position="60"/>
    </location>
</feature>
<gene>
    <name evidence="2" type="ORF">RRF57_008977</name>
</gene>
<name>A0AAN7ZBQ2_9PEZI</name>
<evidence type="ECO:0000313" key="3">
    <source>
        <dbReference type="Proteomes" id="UP001305414"/>
    </source>
</evidence>
<sequence length="342" mass="37463">MRRISRLKRPSGLTPSTTNNRSWPTPSPSHITPYSQRSAPSFSSSSQTAPPTLAPRTTPASFSPRINRFYSVSSDKSQNAPPTDPQEVRAEEPGIEIQPKVLNADEIINEENNNVGWTDVAPFEGLYSMPPERIEAARPDEVADPTYAPAAFAEGLETVGGLRDYWNRSENWAAAGDFIGFKPKQKVLEPALIEAAVRRAVIEAYALREVGREDDLVGVWPTVVSKEDLQSLLTWDVKSDAAGSVSLGGSAEVVAEGVRWKDEERFIDVDTVVDGGELSAEEAAALSQTWNPSWKAIPLADHRIRFAVCFFSIPALMNKPSLALGYPKFSHTDSLANTRIIN</sequence>
<dbReference type="AlphaFoldDB" id="A0AAN7ZBQ2"/>
<keyword evidence="3" id="KW-1185">Reference proteome</keyword>
<proteinExistence type="predicted"/>